<comment type="catalytic activity">
    <reaction evidence="10 11">
        <text>nicotinate beta-D-ribonucleotide + ATP + H(+) = deamido-NAD(+) + diphosphate</text>
        <dbReference type="Rhea" id="RHEA:22860"/>
        <dbReference type="ChEBI" id="CHEBI:15378"/>
        <dbReference type="ChEBI" id="CHEBI:30616"/>
        <dbReference type="ChEBI" id="CHEBI:33019"/>
        <dbReference type="ChEBI" id="CHEBI:57502"/>
        <dbReference type="ChEBI" id="CHEBI:58437"/>
        <dbReference type="EC" id="2.7.7.18"/>
    </reaction>
</comment>
<dbReference type="CDD" id="cd02165">
    <property type="entry name" value="NMNAT"/>
    <property type="match status" value="1"/>
</dbReference>
<dbReference type="RefSeq" id="WP_160178657.1">
    <property type="nucleotide sequence ID" value="NZ_CP047656.1"/>
</dbReference>
<evidence type="ECO:0000256" key="2">
    <source>
        <dbReference type="ARBA" id="ARBA00005019"/>
    </source>
</evidence>
<feature type="domain" description="Cytidyltransferase-like" evidence="12">
    <location>
        <begin position="10"/>
        <end position="188"/>
    </location>
</feature>
<evidence type="ECO:0000256" key="11">
    <source>
        <dbReference type="HAMAP-Rule" id="MF_00244"/>
    </source>
</evidence>
<dbReference type="Pfam" id="PF01467">
    <property type="entry name" value="CTP_transf_like"/>
    <property type="match status" value="1"/>
</dbReference>
<evidence type="ECO:0000256" key="9">
    <source>
        <dbReference type="ARBA" id="ARBA00023027"/>
    </source>
</evidence>
<dbReference type="EMBL" id="CP047656">
    <property type="protein sequence ID" value="QHJ10848.1"/>
    <property type="molecule type" value="Genomic_DNA"/>
</dbReference>
<reference evidence="13 14" key="1">
    <citation type="submission" date="2019-12" db="EMBL/GenBank/DDBJ databases">
        <title>Genome sequencing and assembly of endphytes of Porphyra tenera.</title>
        <authorList>
            <person name="Park J.M."/>
            <person name="Shin R."/>
            <person name="Jo S.H."/>
        </authorList>
    </citation>
    <scope>NUCLEOTIDE SEQUENCE [LARGE SCALE GENOMIC DNA]</scope>
    <source>
        <strain evidence="13 14">GPM4</strain>
    </source>
</reference>
<evidence type="ECO:0000256" key="7">
    <source>
        <dbReference type="ARBA" id="ARBA00022741"/>
    </source>
</evidence>
<organism evidence="13 14">
    <name type="scientific">Paraglaciecola mesophila</name>
    <dbReference type="NCBI Taxonomy" id="197222"/>
    <lineage>
        <taxon>Bacteria</taxon>
        <taxon>Pseudomonadati</taxon>
        <taxon>Pseudomonadota</taxon>
        <taxon>Gammaproteobacteria</taxon>
        <taxon>Alteromonadales</taxon>
        <taxon>Alteromonadaceae</taxon>
        <taxon>Paraglaciecola</taxon>
    </lineage>
</organism>
<dbReference type="Proteomes" id="UP000464524">
    <property type="component" value="Chromosome"/>
</dbReference>
<dbReference type="Gene3D" id="3.40.50.620">
    <property type="entry name" value="HUPs"/>
    <property type="match status" value="1"/>
</dbReference>
<accession>A0A857JHY6</accession>
<dbReference type="NCBIfam" id="TIGR00482">
    <property type="entry name" value="nicotinate (nicotinamide) nucleotide adenylyltransferase"/>
    <property type="match status" value="1"/>
</dbReference>
<keyword evidence="4 11" id="KW-0662">Pyridine nucleotide biosynthesis</keyword>
<dbReference type="GO" id="GO:0004515">
    <property type="term" value="F:nicotinate-nucleotide adenylyltransferase activity"/>
    <property type="evidence" value="ECO:0007669"/>
    <property type="project" value="UniProtKB-UniRule"/>
</dbReference>
<keyword evidence="8 11" id="KW-0067">ATP-binding</keyword>
<evidence type="ECO:0000313" key="13">
    <source>
        <dbReference type="EMBL" id="QHJ10848.1"/>
    </source>
</evidence>
<evidence type="ECO:0000259" key="12">
    <source>
        <dbReference type="Pfam" id="PF01467"/>
    </source>
</evidence>
<dbReference type="EC" id="2.7.7.18" evidence="11"/>
<dbReference type="NCBIfam" id="NF000840">
    <property type="entry name" value="PRK00071.1-3"/>
    <property type="match status" value="1"/>
</dbReference>
<keyword evidence="6 11" id="KW-0548">Nucleotidyltransferase</keyword>
<evidence type="ECO:0000313" key="14">
    <source>
        <dbReference type="Proteomes" id="UP000464524"/>
    </source>
</evidence>
<proteinExistence type="inferred from homology"/>
<keyword evidence="9 11" id="KW-0520">NAD</keyword>
<dbReference type="GO" id="GO:0005524">
    <property type="term" value="F:ATP binding"/>
    <property type="evidence" value="ECO:0007669"/>
    <property type="project" value="UniProtKB-KW"/>
</dbReference>
<dbReference type="InterPro" id="IPR014729">
    <property type="entry name" value="Rossmann-like_a/b/a_fold"/>
</dbReference>
<dbReference type="PANTHER" id="PTHR39321">
    <property type="entry name" value="NICOTINATE-NUCLEOTIDE ADENYLYLTRANSFERASE-RELATED"/>
    <property type="match status" value="1"/>
</dbReference>
<comment type="pathway">
    <text evidence="2 11">Cofactor biosynthesis; NAD(+) biosynthesis; deamido-NAD(+) from nicotinate D-ribonucleotide: step 1/1.</text>
</comment>
<keyword evidence="5 11" id="KW-0808">Transferase</keyword>
<dbReference type="UniPathway" id="UPA00253">
    <property type="reaction ID" value="UER00332"/>
</dbReference>
<dbReference type="PANTHER" id="PTHR39321:SF3">
    <property type="entry name" value="PHOSPHOPANTETHEINE ADENYLYLTRANSFERASE"/>
    <property type="match status" value="1"/>
</dbReference>
<dbReference type="KEGG" id="pmes:FX988_01070"/>
<gene>
    <name evidence="11" type="primary">nadD</name>
    <name evidence="13" type="ORF">FX988_01070</name>
</gene>
<evidence type="ECO:0000256" key="4">
    <source>
        <dbReference type="ARBA" id="ARBA00022642"/>
    </source>
</evidence>
<dbReference type="SUPFAM" id="SSF52374">
    <property type="entry name" value="Nucleotidylyl transferase"/>
    <property type="match status" value="1"/>
</dbReference>
<dbReference type="InterPro" id="IPR005248">
    <property type="entry name" value="NadD/NMNAT"/>
</dbReference>
<evidence type="ECO:0000256" key="1">
    <source>
        <dbReference type="ARBA" id="ARBA00002324"/>
    </source>
</evidence>
<evidence type="ECO:0000256" key="6">
    <source>
        <dbReference type="ARBA" id="ARBA00022695"/>
    </source>
</evidence>
<protein>
    <recommendedName>
        <fullName evidence="11">Probable nicotinate-nucleotide adenylyltransferase</fullName>
        <ecNumber evidence="11">2.7.7.18</ecNumber>
    </recommendedName>
    <alternativeName>
        <fullName evidence="11">Deamido-NAD(+) diphosphorylase</fullName>
    </alternativeName>
    <alternativeName>
        <fullName evidence="11">Deamido-NAD(+) pyrophosphorylase</fullName>
    </alternativeName>
    <alternativeName>
        <fullName evidence="11">Nicotinate mononucleotide adenylyltransferase</fullName>
        <shortName evidence="11">NaMN adenylyltransferase</shortName>
    </alternativeName>
</protein>
<comment type="function">
    <text evidence="1 11">Catalyzes the reversible adenylation of nicotinate mononucleotide (NaMN) to nicotinic acid adenine dinucleotide (NaAD).</text>
</comment>
<comment type="similarity">
    <text evidence="3 11">Belongs to the NadD family.</text>
</comment>
<dbReference type="HAMAP" id="MF_00244">
    <property type="entry name" value="NaMN_adenylyltr"/>
    <property type="match status" value="1"/>
</dbReference>
<evidence type="ECO:0000256" key="8">
    <source>
        <dbReference type="ARBA" id="ARBA00022840"/>
    </source>
</evidence>
<dbReference type="AlphaFoldDB" id="A0A857JHY6"/>
<name>A0A857JHY6_9ALTE</name>
<dbReference type="OrthoDB" id="5295945at2"/>
<evidence type="ECO:0000256" key="10">
    <source>
        <dbReference type="ARBA" id="ARBA00048721"/>
    </source>
</evidence>
<dbReference type="GO" id="GO:0009435">
    <property type="term" value="P:NAD+ biosynthetic process"/>
    <property type="evidence" value="ECO:0007669"/>
    <property type="project" value="UniProtKB-UniRule"/>
</dbReference>
<dbReference type="NCBIfam" id="NF000839">
    <property type="entry name" value="PRK00071.1-1"/>
    <property type="match status" value="1"/>
</dbReference>
<keyword evidence="7 11" id="KW-0547">Nucleotide-binding</keyword>
<sequence>MNTLRPALGIFGGTFDPVHYGHTQPVIVAARQAAVQSVAMLPCHIPVHKAHAPSASRHRLAMLKLAIEQYPQLYTDEREIHSDTPSYTIHTLRALRKEYPKHPLCFFIGMDSLHSLMSWNEWQALFEYCHFVVCCRPGSKKPLSEELTHLLSQRQVSTNNALHNALNGKIFLADTPELAISSSEIRQRIKEKQPTDGMLDPKVRRYIETHKLYQLSTTF</sequence>
<keyword evidence="14" id="KW-1185">Reference proteome</keyword>
<evidence type="ECO:0000256" key="3">
    <source>
        <dbReference type="ARBA" id="ARBA00009014"/>
    </source>
</evidence>
<evidence type="ECO:0000256" key="5">
    <source>
        <dbReference type="ARBA" id="ARBA00022679"/>
    </source>
</evidence>
<dbReference type="InterPro" id="IPR004821">
    <property type="entry name" value="Cyt_trans-like"/>
</dbReference>